<feature type="domain" description="2EXR" evidence="1">
    <location>
        <begin position="36"/>
        <end position="130"/>
    </location>
</feature>
<reference evidence="2 3" key="1">
    <citation type="journal article" date="2013" name="BMC Genomics">
        <title>Genomics-driven discovery of the pneumocandin biosynthetic gene cluster in the fungus Glarea lozoyensis.</title>
        <authorList>
            <person name="Chen L."/>
            <person name="Yue Q."/>
            <person name="Zhang X."/>
            <person name="Xiang M."/>
            <person name="Wang C."/>
            <person name="Li S."/>
            <person name="Che Y."/>
            <person name="Ortiz-Lopez F.J."/>
            <person name="Bills G.F."/>
            <person name="Liu X."/>
            <person name="An Z."/>
        </authorList>
    </citation>
    <scope>NUCLEOTIDE SEQUENCE [LARGE SCALE GENOMIC DNA]</scope>
    <source>
        <strain evidence="3">ATCC 20868 / MF5171</strain>
    </source>
</reference>
<proteinExistence type="predicted"/>
<evidence type="ECO:0000313" key="3">
    <source>
        <dbReference type="Proteomes" id="UP000016922"/>
    </source>
</evidence>
<dbReference type="OrthoDB" id="3473305at2759"/>
<dbReference type="GeneID" id="19463296"/>
<dbReference type="KEGG" id="glz:GLAREA_04241"/>
<sequence length="261" mass="29892">MKRNKSVALAKSKTQKCVGDEPPCQNPLKSAALVEFTLFSKLPPELKLLIWEFAFWRPRTIQIKAPYIPVYDNSLAGYLRERHPVGVPLIFHVNHETRDFANRIFEKVSSVTSTDTPTAFIHINPAIDILSLAHRGFSQALRPILEKYPAWGKTKHVAVRTPKGGWGIKLICDFFPNVEQITVQTITGGFYGDSGRGRRKWWVEKLKWSWKQKYGRKLTAKVTMTDVISLEAGHTVFHEFEWSSSLSEQPCTMTHFYENDS</sequence>
<dbReference type="RefSeq" id="XP_008084809.1">
    <property type="nucleotide sequence ID" value="XM_008086618.1"/>
</dbReference>
<dbReference type="PANTHER" id="PTHR35910">
    <property type="entry name" value="2EXR DOMAIN-CONTAINING PROTEIN"/>
    <property type="match status" value="1"/>
</dbReference>
<keyword evidence="3" id="KW-1185">Reference proteome</keyword>
<organism evidence="2 3">
    <name type="scientific">Glarea lozoyensis (strain ATCC 20868 / MF5171)</name>
    <dbReference type="NCBI Taxonomy" id="1116229"/>
    <lineage>
        <taxon>Eukaryota</taxon>
        <taxon>Fungi</taxon>
        <taxon>Dikarya</taxon>
        <taxon>Ascomycota</taxon>
        <taxon>Pezizomycotina</taxon>
        <taxon>Leotiomycetes</taxon>
        <taxon>Helotiales</taxon>
        <taxon>Helotiaceae</taxon>
        <taxon>Glarea</taxon>
    </lineage>
</organism>
<dbReference type="PANTHER" id="PTHR35910:SF6">
    <property type="entry name" value="2EXR DOMAIN-CONTAINING PROTEIN"/>
    <property type="match status" value="1"/>
</dbReference>
<dbReference type="InterPro" id="IPR045518">
    <property type="entry name" value="2EXR"/>
</dbReference>
<evidence type="ECO:0000313" key="2">
    <source>
        <dbReference type="EMBL" id="EPE27450.1"/>
    </source>
</evidence>
<accession>S3CP04</accession>
<dbReference type="Proteomes" id="UP000016922">
    <property type="component" value="Unassembled WGS sequence"/>
</dbReference>
<dbReference type="AlphaFoldDB" id="S3CP04"/>
<name>S3CP04_GLAL2</name>
<dbReference type="HOGENOM" id="CLU_1065790_0_0_1"/>
<protein>
    <recommendedName>
        <fullName evidence="1">2EXR domain-containing protein</fullName>
    </recommendedName>
</protein>
<dbReference type="Pfam" id="PF20150">
    <property type="entry name" value="2EXR"/>
    <property type="match status" value="1"/>
</dbReference>
<gene>
    <name evidence="2" type="ORF">GLAREA_04241</name>
</gene>
<dbReference type="EMBL" id="KE145369">
    <property type="protein sequence ID" value="EPE27450.1"/>
    <property type="molecule type" value="Genomic_DNA"/>
</dbReference>
<evidence type="ECO:0000259" key="1">
    <source>
        <dbReference type="Pfam" id="PF20150"/>
    </source>
</evidence>